<comment type="caution">
    <text evidence="2">The sequence shown here is derived from an EMBL/GenBank/DDBJ whole genome shotgun (WGS) entry which is preliminary data.</text>
</comment>
<protein>
    <submittedName>
        <fullName evidence="2">Cancer-associated 1 protein-like isoform X2</fullName>
    </submittedName>
</protein>
<organism evidence="2 3">
    <name type="scientific">Clarias magur</name>
    <name type="common">Asian catfish</name>
    <name type="synonym">Macropteronotus magur</name>
    <dbReference type="NCBI Taxonomy" id="1594786"/>
    <lineage>
        <taxon>Eukaryota</taxon>
        <taxon>Metazoa</taxon>
        <taxon>Chordata</taxon>
        <taxon>Craniata</taxon>
        <taxon>Vertebrata</taxon>
        <taxon>Euteleostomi</taxon>
        <taxon>Actinopterygii</taxon>
        <taxon>Neopterygii</taxon>
        <taxon>Teleostei</taxon>
        <taxon>Ostariophysi</taxon>
        <taxon>Siluriformes</taxon>
        <taxon>Clariidae</taxon>
        <taxon>Clarias</taxon>
    </lineage>
</organism>
<dbReference type="EMBL" id="QNUK01000872">
    <property type="protein sequence ID" value="KAF5889055.1"/>
    <property type="molecule type" value="Genomic_DNA"/>
</dbReference>
<feature type="non-terminal residue" evidence="2">
    <location>
        <position position="146"/>
    </location>
</feature>
<dbReference type="OrthoDB" id="10260387at2759"/>
<sequence length="146" mass="16416">RLWKETINTLKGGICSLIEVYNALIQPKKDPVTGQWSNIGKHIVQAHKHLQHSEEMANLALKRLDAIKYIEKTIEELGKKKLSNERKLSDSEKDLEQNRKDQTSINQKIQGEKEKKDAAKRILDNGQLISGVGTGLLAVPVLGWIA</sequence>
<dbReference type="Proteomes" id="UP000727407">
    <property type="component" value="Unassembled WGS sequence"/>
</dbReference>
<dbReference type="AlphaFoldDB" id="A0A8J4U1I4"/>
<feature type="compositionally biased region" description="Basic and acidic residues" evidence="1">
    <location>
        <begin position="83"/>
        <end position="102"/>
    </location>
</feature>
<keyword evidence="3" id="KW-1185">Reference proteome</keyword>
<evidence type="ECO:0000313" key="3">
    <source>
        <dbReference type="Proteomes" id="UP000727407"/>
    </source>
</evidence>
<proteinExistence type="predicted"/>
<feature type="region of interest" description="Disordered" evidence="1">
    <location>
        <begin position="83"/>
        <end position="112"/>
    </location>
</feature>
<accession>A0A8J4U1I4</accession>
<feature type="non-terminal residue" evidence="2">
    <location>
        <position position="1"/>
    </location>
</feature>
<name>A0A8J4U1I4_CLAMG</name>
<evidence type="ECO:0000313" key="2">
    <source>
        <dbReference type="EMBL" id="KAF5889055.1"/>
    </source>
</evidence>
<gene>
    <name evidence="2" type="ORF">DAT39_021244</name>
</gene>
<reference evidence="2" key="1">
    <citation type="submission" date="2020-07" db="EMBL/GenBank/DDBJ databases">
        <title>Clarias magur genome sequencing, assembly and annotation.</title>
        <authorList>
            <person name="Kushwaha B."/>
            <person name="Kumar R."/>
            <person name="Das P."/>
            <person name="Joshi C.G."/>
            <person name="Kumar D."/>
            <person name="Nagpure N.S."/>
            <person name="Pandey M."/>
            <person name="Agarwal S."/>
            <person name="Srivastava S."/>
            <person name="Singh M."/>
            <person name="Sahoo L."/>
            <person name="Jayasankar P."/>
            <person name="Meher P.K."/>
            <person name="Koringa P.G."/>
            <person name="Iquebal M.A."/>
            <person name="Das S.P."/>
            <person name="Bit A."/>
            <person name="Patnaik S."/>
            <person name="Patel N."/>
            <person name="Shah T.M."/>
            <person name="Hinsu A."/>
            <person name="Jena J.K."/>
        </authorList>
    </citation>
    <scope>NUCLEOTIDE SEQUENCE</scope>
    <source>
        <strain evidence="2">CIFAMagur01</strain>
        <tissue evidence="2">Testis</tissue>
    </source>
</reference>
<evidence type="ECO:0000256" key="1">
    <source>
        <dbReference type="SAM" id="MobiDB-lite"/>
    </source>
</evidence>